<organism evidence="2 3">
    <name type="scientific">Fictibacillus barbaricus</name>
    <dbReference type="NCBI Taxonomy" id="182136"/>
    <lineage>
        <taxon>Bacteria</taxon>
        <taxon>Bacillati</taxon>
        <taxon>Bacillota</taxon>
        <taxon>Bacilli</taxon>
        <taxon>Bacillales</taxon>
        <taxon>Fictibacillaceae</taxon>
        <taxon>Fictibacillus</taxon>
    </lineage>
</organism>
<dbReference type="SUPFAM" id="SSF53756">
    <property type="entry name" value="UDP-Glycosyltransferase/glycogen phosphorylase"/>
    <property type="match status" value="1"/>
</dbReference>
<evidence type="ECO:0000256" key="1">
    <source>
        <dbReference type="ARBA" id="ARBA00022679"/>
    </source>
</evidence>
<dbReference type="PANTHER" id="PTHR46401:SF2">
    <property type="entry name" value="GLYCOSYLTRANSFERASE WBBK-RELATED"/>
    <property type="match status" value="1"/>
</dbReference>
<accession>A0ABS2ZGS0</accession>
<keyword evidence="3" id="KW-1185">Reference proteome</keyword>
<sequence length="402" mass="47812">MKNILFFPWRDWNSYKREGFRTREANILKTFVKSNKVGKILCINRSTQPKYIEFLLKNRKNYLFKRTKNINTLTEQILYKRTFSKLTKINNKLYVLDIFYHLPNPKGNRLERNKLFAKILEQEINYAVSIVELGKNYLTWSCDITRSSLVNKFKNRNLVYDIIDNLIEHDQVGRDKEFYKKKYKEIEDISNIIFTVSKSIKAELFSSHGKTYYIPNGIDLSKYHVQKNIENKRPKVGYVGLMQERIDVKLLKYVIEKNGDIDFCFVGPILTPKYFKELLKYKNVEFIGAVHHDLIPNYINNFDACIIPHKVNKFTKSMNPLKLYEYLACGKHVITTNIPPAEEFKDIIYITNEYEIFSNYVHDAVYKPYSNFSQEMISNKIKLHDWENKIQEMINIIEKFGD</sequence>
<keyword evidence="1" id="KW-0808">Transferase</keyword>
<dbReference type="EMBL" id="JAFHKS010000044">
    <property type="protein sequence ID" value="MBN3546523.1"/>
    <property type="molecule type" value="Genomic_DNA"/>
</dbReference>
<dbReference type="PANTHER" id="PTHR46401">
    <property type="entry name" value="GLYCOSYLTRANSFERASE WBBK-RELATED"/>
    <property type="match status" value="1"/>
</dbReference>
<dbReference type="Proteomes" id="UP001319060">
    <property type="component" value="Unassembled WGS sequence"/>
</dbReference>
<reference evidence="2 3" key="1">
    <citation type="submission" date="2021-01" db="EMBL/GenBank/DDBJ databases">
        <title>Genome Sequencing of Type Strains.</title>
        <authorList>
            <person name="Lemaire J.F."/>
            <person name="Inderbitzin P."/>
            <person name="Collins S.B."/>
            <person name="Wespe N."/>
            <person name="Knight-Connoni V."/>
        </authorList>
    </citation>
    <scope>NUCLEOTIDE SEQUENCE [LARGE SCALE GENOMIC DNA]</scope>
    <source>
        <strain evidence="2 3">DSM 14730</strain>
    </source>
</reference>
<evidence type="ECO:0000313" key="2">
    <source>
        <dbReference type="EMBL" id="MBN3546523.1"/>
    </source>
</evidence>
<name>A0ABS2ZGS0_9BACL</name>
<evidence type="ECO:0000313" key="3">
    <source>
        <dbReference type="Proteomes" id="UP001319060"/>
    </source>
</evidence>
<dbReference type="Gene3D" id="3.40.50.2000">
    <property type="entry name" value="Glycogen Phosphorylase B"/>
    <property type="match status" value="1"/>
</dbReference>
<dbReference type="Pfam" id="PF13692">
    <property type="entry name" value="Glyco_trans_1_4"/>
    <property type="match status" value="1"/>
</dbReference>
<gene>
    <name evidence="2" type="ORF">JYA64_14540</name>
</gene>
<dbReference type="RefSeq" id="WP_188400838.1">
    <property type="nucleotide sequence ID" value="NZ_BMCE01000001.1"/>
</dbReference>
<protein>
    <submittedName>
        <fullName evidence="2">Glycosyltransferase</fullName>
    </submittedName>
</protein>
<comment type="caution">
    <text evidence="2">The sequence shown here is derived from an EMBL/GenBank/DDBJ whole genome shotgun (WGS) entry which is preliminary data.</text>
</comment>
<proteinExistence type="predicted"/>